<gene>
    <name evidence="2" type="ORF">A1A1_07594</name>
</gene>
<protein>
    <recommendedName>
        <fullName evidence="4">DUF4181 domain-containing protein</fullName>
    </recommendedName>
</protein>
<evidence type="ECO:0000256" key="1">
    <source>
        <dbReference type="SAM" id="Phobius"/>
    </source>
</evidence>
<feature type="transmembrane region" description="Helical" evidence="1">
    <location>
        <begin position="56"/>
        <end position="75"/>
    </location>
</feature>
<name>A0AA87ILH6_9BACL</name>
<dbReference type="Proteomes" id="UP000004725">
    <property type="component" value="Unassembled WGS sequence"/>
</dbReference>
<dbReference type="AlphaFoldDB" id="A0AA87ILH6"/>
<dbReference type="Pfam" id="PF13789">
    <property type="entry name" value="DUF4181"/>
    <property type="match status" value="1"/>
</dbReference>
<proteinExistence type="predicted"/>
<evidence type="ECO:0008006" key="4">
    <source>
        <dbReference type="Google" id="ProtNLM"/>
    </source>
</evidence>
<feature type="transmembrane region" description="Helical" evidence="1">
    <location>
        <begin position="6"/>
        <end position="26"/>
    </location>
</feature>
<comment type="caution">
    <text evidence="2">The sequence shown here is derived from an EMBL/GenBank/DDBJ whole genome shotgun (WGS) entry which is preliminary data.</text>
</comment>
<dbReference type="EMBL" id="AJYB01000023">
    <property type="protein sequence ID" value="EIM07025.1"/>
    <property type="molecule type" value="Genomic_DNA"/>
</dbReference>
<sequence length="142" mass="16808">MYENNSSFWLDLLVILGPFFILTYLFNSIMRRWLKVEKPKMFSHNHVNVKHKKIDWTIRGLIVVLMIIGAFVNINRIPLEPILFLEPWFLLLILVTVTEIVRAVMEKKYVENPNAYIYTVSQLVFIMILLTSLFSTDFWGVL</sequence>
<evidence type="ECO:0000313" key="3">
    <source>
        <dbReference type="Proteomes" id="UP000004725"/>
    </source>
</evidence>
<dbReference type="RefSeq" id="WP_006829520.1">
    <property type="nucleotide sequence ID" value="NZ_AJYB01000023.1"/>
</dbReference>
<dbReference type="InterPro" id="IPR025441">
    <property type="entry name" value="DUF4181"/>
</dbReference>
<keyword evidence="1" id="KW-0472">Membrane</keyword>
<keyword evidence="1" id="KW-1133">Transmembrane helix</keyword>
<evidence type="ECO:0000313" key="2">
    <source>
        <dbReference type="EMBL" id="EIM07025.1"/>
    </source>
</evidence>
<keyword evidence="1" id="KW-0812">Transmembrane</keyword>
<feature type="transmembrane region" description="Helical" evidence="1">
    <location>
        <begin position="116"/>
        <end position="134"/>
    </location>
</feature>
<accession>A0AA87ILH6</accession>
<organism evidence="2 3">
    <name type="scientific">Planococcus antarcticus DSM 14505</name>
    <dbReference type="NCBI Taxonomy" id="1185653"/>
    <lineage>
        <taxon>Bacteria</taxon>
        <taxon>Bacillati</taxon>
        <taxon>Bacillota</taxon>
        <taxon>Bacilli</taxon>
        <taxon>Bacillales</taxon>
        <taxon>Caryophanaceae</taxon>
        <taxon>Planococcus</taxon>
    </lineage>
</organism>
<feature type="transmembrane region" description="Helical" evidence="1">
    <location>
        <begin position="87"/>
        <end position="104"/>
    </location>
</feature>
<reference evidence="2 3" key="1">
    <citation type="journal article" date="2012" name="J. Bacteriol.">
        <title>Genome Sequence of the Antarctic Psychrophile Bacterium Planococcus antarcticus DSM 14505.</title>
        <authorList>
            <person name="Margolles A."/>
            <person name="Gueimonde M."/>
            <person name="Sanchez B."/>
        </authorList>
    </citation>
    <scope>NUCLEOTIDE SEQUENCE [LARGE SCALE GENOMIC DNA]</scope>
    <source>
        <strain evidence="2 3">DSM 14505</strain>
    </source>
</reference>